<sequence>MPRAGDDVLMLNPDETDGLSDFRAALEAQGGGMRSPLFQWMYRNHDALLEMLSEVRPNWQRVTAVLSERGFTGPDGRPLRRETVRKLWLRVRRRHGRAQAGTEPRFVAKPVTGAPAVVTKQTTPESSNADEVLARFRAKIDERSGRKP</sequence>
<reference evidence="1 2" key="1">
    <citation type="submission" date="2019-07" db="EMBL/GenBank/DDBJ databases">
        <title>Whole genome shotgun sequence of Skermanella aerolata NBRC 106429.</title>
        <authorList>
            <person name="Hosoyama A."/>
            <person name="Uohara A."/>
            <person name="Ohji S."/>
            <person name="Ichikawa N."/>
        </authorList>
    </citation>
    <scope>NUCLEOTIDE SEQUENCE [LARGE SCALE GENOMIC DNA]</scope>
    <source>
        <strain evidence="1 2">NBRC 106429</strain>
    </source>
</reference>
<name>A0A512E273_9PROT</name>
<comment type="caution">
    <text evidence="1">The sequence shown here is derived from an EMBL/GenBank/DDBJ whole genome shotgun (WGS) entry which is preliminary data.</text>
</comment>
<protein>
    <submittedName>
        <fullName evidence="1">Uncharacterized protein</fullName>
    </submittedName>
</protein>
<proteinExistence type="predicted"/>
<evidence type="ECO:0000313" key="2">
    <source>
        <dbReference type="Proteomes" id="UP000321523"/>
    </source>
</evidence>
<organism evidence="1 2">
    <name type="scientific">Skermanella aerolata</name>
    <dbReference type="NCBI Taxonomy" id="393310"/>
    <lineage>
        <taxon>Bacteria</taxon>
        <taxon>Pseudomonadati</taxon>
        <taxon>Pseudomonadota</taxon>
        <taxon>Alphaproteobacteria</taxon>
        <taxon>Rhodospirillales</taxon>
        <taxon>Azospirillaceae</taxon>
        <taxon>Skermanella</taxon>
    </lineage>
</organism>
<gene>
    <name evidence="1" type="ORF">SAE02_69770</name>
</gene>
<dbReference type="AlphaFoldDB" id="A0A512E273"/>
<accession>A0A512E273</accession>
<evidence type="ECO:0000313" key="1">
    <source>
        <dbReference type="EMBL" id="GEO42829.1"/>
    </source>
</evidence>
<keyword evidence="2" id="KW-1185">Reference proteome</keyword>
<dbReference type="EMBL" id="BJYZ01000051">
    <property type="protein sequence ID" value="GEO42829.1"/>
    <property type="molecule type" value="Genomic_DNA"/>
</dbReference>
<dbReference type="Proteomes" id="UP000321523">
    <property type="component" value="Unassembled WGS sequence"/>
</dbReference>